<gene>
    <name evidence="2" type="ORF">CHO01_09630</name>
    <name evidence="3" type="ORF">HNR08_001750</name>
</gene>
<comment type="caution">
    <text evidence="2">The sequence shown here is derived from an EMBL/GenBank/DDBJ whole genome shotgun (WGS) entry which is preliminary data.</text>
</comment>
<keyword evidence="4" id="KW-1185">Reference proteome</keyword>
<dbReference type="EMBL" id="JACHDN010000001">
    <property type="protein sequence ID" value="MBB5473014.1"/>
    <property type="molecule type" value="Genomic_DNA"/>
</dbReference>
<evidence type="ECO:0000313" key="5">
    <source>
        <dbReference type="Proteomes" id="UP000564629"/>
    </source>
</evidence>
<feature type="transmembrane region" description="Helical" evidence="1">
    <location>
        <begin position="45"/>
        <end position="63"/>
    </location>
</feature>
<reference evidence="2 4" key="1">
    <citation type="submission" date="2019-07" db="EMBL/GenBank/DDBJ databases">
        <title>Whole genome shotgun sequence of Cellulomonas hominis NBRC 16055.</title>
        <authorList>
            <person name="Hosoyama A."/>
            <person name="Uohara A."/>
            <person name="Ohji S."/>
            <person name="Ichikawa N."/>
        </authorList>
    </citation>
    <scope>NUCLEOTIDE SEQUENCE [LARGE SCALE GENOMIC DNA]</scope>
    <source>
        <strain evidence="2 4">NBRC 16055</strain>
    </source>
</reference>
<evidence type="ECO:0000256" key="1">
    <source>
        <dbReference type="SAM" id="Phobius"/>
    </source>
</evidence>
<protein>
    <submittedName>
        <fullName evidence="2">Uncharacterized protein</fullName>
    </submittedName>
</protein>
<feature type="transmembrane region" description="Helical" evidence="1">
    <location>
        <begin position="192"/>
        <end position="210"/>
    </location>
</feature>
<feature type="transmembrane region" description="Helical" evidence="1">
    <location>
        <begin position="117"/>
        <end position="137"/>
    </location>
</feature>
<reference evidence="3 5" key="2">
    <citation type="submission" date="2020-08" db="EMBL/GenBank/DDBJ databases">
        <title>Sequencing the genomes of 1000 actinobacteria strains.</title>
        <authorList>
            <person name="Klenk H.-P."/>
        </authorList>
    </citation>
    <scope>NUCLEOTIDE SEQUENCE [LARGE SCALE GENOMIC DNA]</scope>
    <source>
        <strain evidence="3 5">DSM 9581</strain>
    </source>
</reference>
<evidence type="ECO:0000313" key="3">
    <source>
        <dbReference type="EMBL" id="MBB5473014.1"/>
    </source>
</evidence>
<accession>A0A511FC13</accession>
<dbReference type="RefSeq" id="WP_146834411.1">
    <property type="nucleotide sequence ID" value="NZ_BJVQ01000008.1"/>
</dbReference>
<evidence type="ECO:0000313" key="4">
    <source>
        <dbReference type="Proteomes" id="UP000321723"/>
    </source>
</evidence>
<sequence>MPRSIPEAAGAPDAADAPLDPAAARAIIDAQRSRVRAQAYTDDRLLFAVWAVAWGIGYSVLWATWDGTAGSNPGWAWGVFGALIVGGVVTTIVHALRRMSGMGGVSRRTGQYYGWSWFVAFAAAQVLIGGVASAGLPPETVTVLANGVSALIVGTLYMAGGALWQDRAQFVIGVWMALVAGAATVAGLPGTYAVMALAGGGGMAVGALVAQAQGRRRG</sequence>
<proteinExistence type="predicted"/>
<dbReference type="OrthoDB" id="3240366at2"/>
<dbReference type="Proteomes" id="UP000564629">
    <property type="component" value="Unassembled WGS sequence"/>
</dbReference>
<feature type="transmembrane region" description="Helical" evidence="1">
    <location>
        <begin position="143"/>
        <end position="163"/>
    </location>
</feature>
<evidence type="ECO:0000313" key="2">
    <source>
        <dbReference type="EMBL" id="GEL45847.1"/>
    </source>
</evidence>
<dbReference type="AlphaFoldDB" id="A0A511FC13"/>
<feature type="transmembrane region" description="Helical" evidence="1">
    <location>
        <begin position="170"/>
        <end position="186"/>
    </location>
</feature>
<keyword evidence="1" id="KW-1133">Transmembrane helix</keyword>
<dbReference type="Proteomes" id="UP000321723">
    <property type="component" value="Unassembled WGS sequence"/>
</dbReference>
<keyword evidence="1" id="KW-0472">Membrane</keyword>
<dbReference type="EMBL" id="BJVQ01000008">
    <property type="protein sequence ID" value="GEL45847.1"/>
    <property type="molecule type" value="Genomic_DNA"/>
</dbReference>
<organism evidence="2 4">
    <name type="scientific">Cellulomonas hominis</name>
    <dbReference type="NCBI Taxonomy" id="156981"/>
    <lineage>
        <taxon>Bacteria</taxon>
        <taxon>Bacillati</taxon>
        <taxon>Actinomycetota</taxon>
        <taxon>Actinomycetes</taxon>
        <taxon>Micrococcales</taxon>
        <taxon>Cellulomonadaceae</taxon>
        <taxon>Cellulomonas</taxon>
    </lineage>
</organism>
<feature type="transmembrane region" description="Helical" evidence="1">
    <location>
        <begin position="75"/>
        <end position="96"/>
    </location>
</feature>
<name>A0A511FC13_9CELL</name>
<keyword evidence="1" id="KW-0812">Transmembrane</keyword>